<keyword evidence="2 6" id="KW-0863">Zinc-finger</keyword>
<dbReference type="InterPro" id="IPR006558">
    <property type="entry name" value="LamG-like"/>
</dbReference>
<evidence type="ECO:0000256" key="7">
    <source>
        <dbReference type="SAM" id="MobiDB-lite"/>
    </source>
</evidence>
<evidence type="ECO:0000313" key="10">
    <source>
        <dbReference type="Proteomes" id="UP000095280"/>
    </source>
</evidence>
<reference evidence="11" key="1">
    <citation type="submission" date="2016-11" db="UniProtKB">
        <authorList>
            <consortium name="WormBaseParasite"/>
        </authorList>
    </citation>
    <scope>IDENTIFICATION</scope>
</reference>
<dbReference type="Gene3D" id="2.60.60.20">
    <property type="entry name" value="PLAT/LH2 domain"/>
    <property type="match status" value="1"/>
</dbReference>
<dbReference type="SUPFAM" id="SSF49899">
    <property type="entry name" value="Concanavalin A-like lectins/glucanases"/>
    <property type="match status" value="2"/>
</dbReference>
<dbReference type="InterPro" id="IPR013083">
    <property type="entry name" value="Znf_RING/FYVE/PHD"/>
</dbReference>
<feature type="domain" description="PLAT" evidence="9">
    <location>
        <begin position="1207"/>
        <end position="1337"/>
    </location>
</feature>
<dbReference type="Gene3D" id="3.30.40.10">
    <property type="entry name" value="Zinc/RING finger domain, C3HC4 (zinc finger)"/>
    <property type="match status" value="1"/>
</dbReference>
<organism evidence="10 11">
    <name type="scientific">Macrostomum lignano</name>
    <dbReference type="NCBI Taxonomy" id="282301"/>
    <lineage>
        <taxon>Eukaryota</taxon>
        <taxon>Metazoa</taxon>
        <taxon>Spiralia</taxon>
        <taxon>Lophotrochozoa</taxon>
        <taxon>Platyhelminthes</taxon>
        <taxon>Rhabditophora</taxon>
        <taxon>Macrostomorpha</taxon>
        <taxon>Macrostomida</taxon>
        <taxon>Macrostomidae</taxon>
        <taxon>Macrostomum</taxon>
    </lineage>
</organism>
<evidence type="ECO:0000256" key="2">
    <source>
        <dbReference type="ARBA" id="ARBA00022771"/>
    </source>
</evidence>
<dbReference type="WBParaSite" id="maker-uti_cns_0012677-snap-gene-0.2-mRNA-1">
    <property type="protein sequence ID" value="maker-uti_cns_0012677-snap-gene-0.2-mRNA-1"/>
    <property type="gene ID" value="maker-uti_cns_0012677-snap-gene-0.2"/>
</dbReference>
<dbReference type="SUPFAM" id="SSF57850">
    <property type="entry name" value="RING/U-box"/>
    <property type="match status" value="1"/>
</dbReference>
<evidence type="ECO:0000256" key="4">
    <source>
        <dbReference type="ARBA" id="ARBA00023157"/>
    </source>
</evidence>
<evidence type="ECO:0000256" key="1">
    <source>
        <dbReference type="ARBA" id="ARBA00022729"/>
    </source>
</evidence>
<keyword evidence="2 6" id="KW-0479">Metal-binding</keyword>
<evidence type="ECO:0000256" key="3">
    <source>
        <dbReference type="ARBA" id="ARBA00022833"/>
    </source>
</evidence>
<feature type="region of interest" description="Disordered" evidence="7">
    <location>
        <begin position="1021"/>
        <end position="1042"/>
    </location>
</feature>
<evidence type="ECO:0000313" key="11">
    <source>
        <dbReference type="WBParaSite" id="maker-uti_cns_0012677-snap-gene-0.2-mRNA-1"/>
    </source>
</evidence>
<evidence type="ECO:0000259" key="9">
    <source>
        <dbReference type="PROSITE" id="PS50095"/>
    </source>
</evidence>
<accession>A0A1I8IHS7</accession>
<dbReference type="CDD" id="cd01756">
    <property type="entry name" value="PLAT_repeat"/>
    <property type="match status" value="1"/>
</dbReference>
<feature type="region of interest" description="Disordered" evidence="7">
    <location>
        <begin position="975"/>
        <end position="1003"/>
    </location>
</feature>
<dbReference type="Gene3D" id="2.40.180.10">
    <property type="entry name" value="Catalase core domain"/>
    <property type="match status" value="2"/>
</dbReference>
<feature type="domain" description="RING-type" evidence="8">
    <location>
        <begin position="1072"/>
        <end position="1123"/>
    </location>
</feature>
<dbReference type="InterPro" id="IPR013320">
    <property type="entry name" value="ConA-like_dom_sf"/>
</dbReference>
<dbReference type="PROSITE" id="PS50089">
    <property type="entry name" value="ZF_RING_2"/>
    <property type="match status" value="1"/>
</dbReference>
<name>A0A1I8IHS7_9PLAT</name>
<dbReference type="PANTHER" id="PTHR45901">
    <property type="entry name" value="PROTEIN CBG12474"/>
    <property type="match status" value="1"/>
</dbReference>
<evidence type="ECO:0000256" key="6">
    <source>
        <dbReference type="PROSITE-ProRule" id="PRU00175"/>
    </source>
</evidence>
<dbReference type="Pfam" id="PF13385">
    <property type="entry name" value="Laminin_G_3"/>
    <property type="match status" value="1"/>
</dbReference>
<keyword evidence="1" id="KW-0732">Signal</keyword>
<keyword evidence="4" id="KW-1015">Disulfide bond</keyword>
<dbReference type="Proteomes" id="UP000095280">
    <property type="component" value="Unplaced"/>
</dbReference>
<feature type="domain" description="PLAT" evidence="9">
    <location>
        <begin position="1403"/>
        <end position="1519"/>
    </location>
</feature>
<protein>
    <submittedName>
        <fullName evidence="11">LamGL domain-containing protein</fullName>
    </submittedName>
</protein>
<feature type="region of interest" description="Disordered" evidence="7">
    <location>
        <begin position="1239"/>
        <end position="1278"/>
    </location>
</feature>
<proteinExistence type="predicted"/>
<dbReference type="SMART" id="SM00560">
    <property type="entry name" value="LamGL"/>
    <property type="match status" value="1"/>
</dbReference>
<dbReference type="SMART" id="SM00308">
    <property type="entry name" value="LH2"/>
    <property type="match status" value="2"/>
</dbReference>
<evidence type="ECO:0000256" key="5">
    <source>
        <dbReference type="PROSITE-ProRule" id="PRU00152"/>
    </source>
</evidence>
<dbReference type="Pfam" id="PF01477">
    <property type="entry name" value="PLAT"/>
    <property type="match status" value="2"/>
</dbReference>
<dbReference type="GO" id="GO:0008270">
    <property type="term" value="F:zinc ion binding"/>
    <property type="evidence" value="ECO:0007669"/>
    <property type="project" value="UniProtKB-KW"/>
</dbReference>
<evidence type="ECO:0000259" key="8">
    <source>
        <dbReference type="PROSITE" id="PS50089"/>
    </source>
</evidence>
<dbReference type="PANTHER" id="PTHR45901:SF4">
    <property type="entry name" value="PLAT DOMAIN-CONTAINING PROTEIN"/>
    <property type="match status" value="1"/>
</dbReference>
<dbReference type="SUPFAM" id="SSF49723">
    <property type="entry name" value="Lipase/lipooxygenase domain (PLAT/LH2 domain)"/>
    <property type="match status" value="3"/>
</dbReference>
<keyword evidence="10" id="KW-1185">Reference proteome</keyword>
<keyword evidence="3" id="KW-0862">Zinc</keyword>
<dbReference type="InterPro" id="IPR001841">
    <property type="entry name" value="Znf_RING"/>
</dbReference>
<dbReference type="InterPro" id="IPR052970">
    <property type="entry name" value="Inner_ear_hair_cell_LOXHD"/>
</dbReference>
<dbReference type="InterPro" id="IPR001024">
    <property type="entry name" value="PLAT/LH2_dom"/>
</dbReference>
<dbReference type="Gene3D" id="2.60.120.200">
    <property type="match status" value="1"/>
</dbReference>
<comment type="caution">
    <text evidence="5">Lacks conserved residue(s) required for the propagation of feature annotation.</text>
</comment>
<dbReference type="InterPro" id="IPR036392">
    <property type="entry name" value="PLAT/LH2_dom_sf"/>
</dbReference>
<dbReference type="PROSITE" id="PS50095">
    <property type="entry name" value="PLAT"/>
    <property type="match status" value="2"/>
</dbReference>
<sequence>MTEPLQRLVAAQLLTNSNINGHRDAKWNLTRTEYITIRPRCRYMPMRFLLRLPNVWENRVSQAVLMPTPMQMPATANMTKNSSRNPNGNIRSQSLLAIATSRLLLSVSSTTPSSVQFAHEVKAVAEPLVAEPLVACRVPLTRILTSGVCLSYTAAIWVQPLAVSVGPDTETFDTTVEMAAVRDRIASPSGVAHGPEGDEAELAQGAPRLAVGAVRQTGRLEAVRHVADACAVAPGDAGTTELRAQEGAHAGARGRQGVLRSLRHHAAAERDAAVQLAAGLGNGGQKEKKKQKRRAVAAHFLQKFSVTNGGCLMVEASQQLKASSACFCASLCSSRSSCIGWSYRHGRCNVSDSVHTVWTNNASCKMWSRLRELGFVAFWPMSNATRTRNAVPNSGHLDLQENIPMQYTDSAVNFTGQSDVPERFNIDELTSVCLTSLTMSVWVKVTNASRGSMPLLEGLTMPSSYHTRFWLYPTATNIEFTVVSKVSVSGPTDTASGWTHIAAVYDKQTPEIRILVNGTRQATSGSAAALTSCANFGSSVQIGAVSRNAGHNRVFEGFMRCFGVSERALRDSEVALLQGLALADTLKQRIWPRNTRLCGVERTMAPISTVEPKLTHEFTVEATEVVVLTGVPLMYSVVEMAAVRDRIASPSGVAHGPEGDEAELAQGAPRLAVGVVRQTGGLEAVRHVADACAVAPGDAGTTELRAQKGAHAGARGRQRVLRSLRHHAAADRDVSVQLAAELQANASMSWWELPKMEKSFSDSTFVSAQKFSVTNGGCLMVEASQQLKASSACFCASLCSSRSSCIGWSYRHGRCNVSDSVHTVWTNNASCKMWSRLRELGFVAFWPMSNATRTRNAVPNSGHLDLQENIPLQYTDNAVNFTGQSDVSERFNIDELTSVCLTSFTMSVWVKVTNSTRGPMPLLEGLSMPDQYFTRLWLYPDTTNLQFVIGTAEFAKTVSGLTSTSLVLPAPADAAATASNQHQQHRWIPAPSLASPPPPQQHPRQLYAQLQQLYRRRLRTVETDVNDDDDADGSRPVSSDSGISDCCCINQQQLQRSQQQTPSDTDAAAPACRICLTSLSKVGPSAAANCGHVACLPCLLAWYRTRDSTPLLKRPAMHPPHCPFSSKFPHADQQLCSHRSSLEPASGRSRAALPTYSSLEDPHLVDYFERKFGNVTGSYASRLGIGGFGASGAVGSRGRSGRSGQEVTYKLSITTADSEGSGTDAPVFVSLHGSHGTMGRRKLAKKSASAGRKPRAAGGGGGFRFRRGSTNSFKMKSPDLGDLQSLTVENAGTEERDSWLLQSVEVTNLVSKKTWLFLNNRWLSLFKEDCKTVRQLGAIKCSKTSYEVLVFTGDQDGAGTDSRIFLTLFGQAGVTRRLPLRSDFQTVRELVASREPGAAPKNTTFKIKVYTGDKAGAGTDADVFLKLTGDKADSNDIALNEPTMGGRNLFERNSVDEFMYKSRYLGQLQRARVWHNNKGFAPGWYLEKLIVEDLAMGRVYEFPCAQWLADSEGDRKTSR</sequence>